<organism evidence="8 9">
    <name type="scientific">Syntrophotalea carbinolica (strain DSM 2380 / NBRC 103641 / GraBd1)</name>
    <name type="common">Pelobacter carbinolicus</name>
    <dbReference type="NCBI Taxonomy" id="338963"/>
    <lineage>
        <taxon>Bacteria</taxon>
        <taxon>Pseudomonadati</taxon>
        <taxon>Thermodesulfobacteriota</taxon>
        <taxon>Desulfuromonadia</taxon>
        <taxon>Desulfuromonadales</taxon>
        <taxon>Syntrophotaleaceae</taxon>
        <taxon>Syntrophotalea</taxon>
    </lineage>
</organism>
<dbReference type="GO" id="GO:0046872">
    <property type="term" value="F:metal ion binding"/>
    <property type="evidence" value="ECO:0007669"/>
    <property type="project" value="UniProtKB-KW"/>
</dbReference>
<keyword evidence="3 4" id="KW-0408">Iron</keyword>
<dbReference type="GO" id="GO:0020037">
    <property type="term" value="F:heme binding"/>
    <property type="evidence" value="ECO:0007669"/>
    <property type="project" value="InterPro"/>
</dbReference>
<feature type="domain" description="Cytochrome c" evidence="7">
    <location>
        <begin position="152"/>
        <end position="242"/>
    </location>
</feature>
<sequence length="396" mass="44698">MDIMKWIASLLLVCMVLGAQQGSALVSEARPGIVYRDQVMFLDKKLVTAGSVAWVTLAYNDPRASRDCSNVIDVFNGRSLFAQIPEKSWVLVDFALRSLVIQAGFAGDADVSRVVLCADERSCRDMQGKSRESTQKEQPQVVPPADLEEASQRMSLGRQLIKAARCRGCHVVEGFGAKHAPSLTWRRAKYQPGWLMAYLSKPYRLRPAMTSLMMLRYTSPLAQPSLQPEELVLVADFLQRSAWFSPPAGRFRMEPWETYSCQPCHARLYAERPLRFAPTPVPTAARAELKKYGAAQSCLACHAFGDMQTAASWSGPPYPYPMAPDLLLALEKLRLDYFVDYLRDPTYLQPGSAMPRLDFTEAQIQQIKAWGGEVQRLIREDVLQPLHRYYQMQKRP</sequence>
<accession>Q3A0X7</accession>
<evidence type="ECO:0000313" key="8">
    <source>
        <dbReference type="EMBL" id="ABA89980.1"/>
    </source>
</evidence>
<dbReference type="Proteomes" id="UP000002534">
    <property type="component" value="Chromosome"/>
</dbReference>
<dbReference type="KEGG" id="pca:Pcar_2745"/>
<keyword evidence="9" id="KW-1185">Reference proteome</keyword>
<dbReference type="GO" id="GO:0009055">
    <property type="term" value="F:electron transfer activity"/>
    <property type="evidence" value="ECO:0007669"/>
    <property type="project" value="InterPro"/>
</dbReference>
<dbReference type="SUPFAM" id="SSF46626">
    <property type="entry name" value="Cytochrome c"/>
    <property type="match status" value="2"/>
</dbReference>
<evidence type="ECO:0000256" key="3">
    <source>
        <dbReference type="ARBA" id="ARBA00023004"/>
    </source>
</evidence>
<keyword evidence="1 4" id="KW-0349">Heme</keyword>
<evidence type="ECO:0000259" key="7">
    <source>
        <dbReference type="PROSITE" id="PS51007"/>
    </source>
</evidence>
<evidence type="ECO:0000256" key="2">
    <source>
        <dbReference type="ARBA" id="ARBA00022723"/>
    </source>
</evidence>
<evidence type="ECO:0000256" key="4">
    <source>
        <dbReference type="PROSITE-ProRule" id="PRU00433"/>
    </source>
</evidence>
<evidence type="ECO:0000256" key="5">
    <source>
        <dbReference type="SAM" id="MobiDB-lite"/>
    </source>
</evidence>
<feature type="chain" id="PRO_5004223494" evidence="6">
    <location>
        <begin position="25"/>
        <end position="396"/>
    </location>
</feature>
<feature type="signal peptide" evidence="6">
    <location>
        <begin position="1"/>
        <end position="24"/>
    </location>
</feature>
<reference evidence="9" key="1">
    <citation type="submission" date="2005-10" db="EMBL/GenBank/DDBJ databases">
        <title>Complete sequence of Pelobacter carbinolicus DSM 2380.</title>
        <authorList>
            <person name="Copeland A."/>
            <person name="Lucas S."/>
            <person name="Lapidus A."/>
            <person name="Barry K."/>
            <person name="Detter J.C."/>
            <person name="Glavina T."/>
            <person name="Hammon N."/>
            <person name="Israni S."/>
            <person name="Pitluck S."/>
            <person name="Chertkov O."/>
            <person name="Schmutz J."/>
            <person name="Larimer F."/>
            <person name="Land M."/>
            <person name="Kyrpides N."/>
            <person name="Ivanova N."/>
            <person name="Richardson P."/>
        </authorList>
    </citation>
    <scope>NUCLEOTIDE SEQUENCE [LARGE SCALE GENOMIC DNA]</scope>
    <source>
        <strain evidence="9">DSM 2380 / NBRC 103641 / GraBd1</strain>
    </source>
</reference>
<evidence type="ECO:0000256" key="1">
    <source>
        <dbReference type="ARBA" id="ARBA00022617"/>
    </source>
</evidence>
<dbReference type="HOGENOM" id="CLU_696079_0_0_7"/>
<keyword evidence="2 4" id="KW-0479">Metal-binding</keyword>
<dbReference type="InterPro" id="IPR036909">
    <property type="entry name" value="Cyt_c-like_dom_sf"/>
</dbReference>
<dbReference type="AlphaFoldDB" id="Q3A0X7"/>
<name>Q3A0X7_SYNC1</name>
<gene>
    <name evidence="8" type="ordered locus">Pcar_2745</name>
</gene>
<dbReference type="STRING" id="338963.Pcar_2745"/>
<dbReference type="Pfam" id="PF00034">
    <property type="entry name" value="Cytochrom_C"/>
    <property type="match status" value="1"/>
</dbReference>
<evidence type="ECO:0000313" key="9">
    <source>
        <dbReference type="Proteomes" id="UP000002534"/>
    </source>
</evidence>
<dbReference type="InterPro" id="IPR009056">
    <property type="entry name" value="Cyt_c-like_dom"/>
</dbReference>
<feature type="region of interest" description="Disordered" evidence="5">
    <location>
        <begin position="126"/>
        <end position="145"/>
    </location>
</feature>
<evidence type="ECO:0000256" key="6">
    <source>
        <dbReference type="SAM" id="SignalP"/>
    </source>
</evidence>
<dbReference type="EMBL" id="CP000142">
    <property type="protein sequence ID" value="ABA89980.1"/>
    <property type="molecule type" value="Genomic_DNA"/>
</dbReference>
<keyword evidence="6" id="KW-0732">Signal</keyword>
<feature type="compositionally biased region" description="Basic and acidic residues" evidence="5">
    <location>
        <begin position="126"/>
        <end position="135"/>
    </location>
</feature>
<dbReference type="Gene3D" id="1.10.760.10">
    <property type="entry name" value="Cytochrome c-like domain"/>
    <property type="match status" value="2"/>
</dbReference>
<protein>
    <submittedName>
        <fullName evidence="8">Cytochrome c</fullName>
    </submittedName>
</protein>
<reference evidence="8 9" key="2">
    <citation type="journal article" date="2012" name="BMC Genomics">
        <title>The genome of Pelobacter carbinolicus reveals surprising metabolic capabilities and physiological features.</title>
        <authorList>
            <person name="Aklujkar M."/>
            <person name="Haveman S.A."/>
            <person name="Didonato R.Jr."/>
            <person name="Chertkov O."/>
            <person name="Han C.S."/>
            <person name="Land M.L."/>
            <person name="Brown P."/>
            <person name="Lovley D.R."/>
        </authorList>
    </citation>
    <scope>NUCLEOTIDE SEQUENCE [LARGE SCALE GENOMIC DNA]</scope>
    <source>
        <strain evidence="9">DSM 2380 / NBRC 103641 / GraBd1</strain>
    </source>
</reference>
<dbReference type="PROSITE" id="PS51007">
    <property type="entry name" value="CYTC"/>
    <property type="match status" value="1"/>
</dbReference>
<proteinExistence type="predicted"/>